<dbReference type="Gene3D" id="2.60.40.1820">
    <property type="match status" value="1"/>
</dbReference>
<accession>A0A4Y7LKC5</accession>
<dbReference type="SUPFAM" id="SSF117070">
    <property type="entry name" value="LEA14-like"/>
    <property type="match status" value="1"/>
</dbReference>
<proteinExistence type="inferred from homology"/>
<comment type="similarity">
    <text evidence="1">Belongs to the LEA type 2 family.</text>
</comment>
<evidence type="ECO:0000313" key="4">
    <source>
        <dbReference type="Proteomes" id="UP000316621"/>
    </source>
</evidence>
<evidence type="ECO:0000259" key="2">
    <source>
        <dbReference type="SMART" id="SM00769"/>
    </source>
</evidence>
<evidence type="ECO:0000313" key="3">
    <source>
        <dbReference type="EMBL" id="RZC85080.1"/>
    </source>
</evidence>
<dbReference type="Pfam" id="PF03168">
    <property type="entry name" value="LEA_2"/>
    <property type="match status" value="1"/>
</dbReference>
<evidence type="ECO:0000256" key="1">
    <source>
        <dbReference type="ARBA" id="ARBA00005960"/>
    </source>
</evidence>
<gene>
    <name evidence="3" type="ORF">C5167_047865</name>
</gene>
<dbReference type="InterPro" id="IPR045043">
    <property type="entry name" value="Lea14-like"/>
</dbReference>
<sequence>MAEFLGKAVNFVEETATVAIMTPVNLVGETVTQTVTTAGTVTQTIMRPVNFIGETVTHTFMTPVNFIEGIVAKAVKKPEATLHDVTVKSISFDSVTLLAKVSLSNPYVTPIPIGEVNYILKSGDSVMASGKIPDPGLLMPMSLTLLMIEVKVPYSVVYTLLRDVSTGWAIPYELQLCFTFKIPVIGDITIPITEKGELKLPTISEVLHGGKKEDKDCVNR</sequence>
<organism evidence="3 4">
    <name type="scientific">Papaver somniferum</name>
    <name type="common">Opium poppy</name>
    <dbReference type="NCBI Taxonomy" id="3469"/>
    <lineage>
        <taxon>Eukaryota</taxon>
        <taxon>Viridiplantae</taxon>
        <taxon>Streptophyta</taxon>
        <taxon>Embryophyta</taxon>
        <taxon>Tracheophyta</taxon>
        <taxon>Spermatophyta</taxon>
        <taxon>Magnoliopsida</taxon>
        <taxon>Ranunculales</taxon>
        <taxon>Papaveraceae</taxon>
        <taxon>Papaveroideae</taxon>
        <taxon>Papaver</taxon>
    </lineage>
</organism>
<keyword evidence="4" id="KW-1185">Reference proteome</keyword>
<dbReference type="AlphaFoldDB" id="A0A4Y7LKC5"/>
<dbReference type="PANTHER" id="PTHR31459">
    <property type="match status" value="1"/>
</dbReference>
<reference evidence="3 4" key="1">
    <citation type="journal article" date="2018" name="Science">
        <title>The opium poppy genome and morphinan production.</title>
        <authorList>
            <person name="Guo L."/>
            <person name="Winzer T."/>
            <person name="Yang X."/>
            <person name="Li Y."/>
            <person name="Ning Z."/>
            <person name="He Z."/>
            <person name="Teodor R."/>
            <person name="Lu Y."/>
            <person name="Bowser T.A."/>
            <person name="Graham I.A."/>
            <person name="Ye K."/>
        </authorList>
    </citation>
    <scope>NUCLEOTIDE SEQUENCE [LARGE SCALE GENOMIC DNA]</scope>
    <source>
        <strain evidence="4">cv. HN1</strain>
        <tissue evidence="3">Leaves</tissue>
    </source>
</reference>
<protein>
    <recommendedName>
        <fullName evidence="2">Water stress and hypersensitive response domain-containing protein</fullName>
    </recommendedName>
</protein>
<name>A0A4Y7LKC5_PAPSO</name>
<dbReference type="InterPro" id="IPR004864">
    <property type="entry name" value="LEA_2"/>
</dbReference>
<dbReference type="Proteomes" id="UP000316621">
    <property type="component" value="Chromosome 11"/>
</dbReference>
<dbReference type="OMA" id="MSANREI"/>
<dbReference type="GO" id="GO:0009269">
    <property type="term" value="P:response to desiccation"/>
    <property type="evidence" value="ECO:0007669"/>
    <property type="project" value="InterPro"/>
</dbReference>
<dbReference type="InterPro" id="IPR013990">
    <property type="entry name" value="WHy-dom"/>
</dbReference>
<dbReference type="Gramene" id="RZC85080">
    <property type="protein sequence ID" value="RZC85080"/>
    <property type="gene ID" value="C5167_047865"/>
</dbReference>
<dbReference type="EMBL" id="CM010725">
    <property type="protein sequence ID" value="RZC85080.1"/>
    <property type="molecule type" value="Genomic_DNA"/>
</dbReference>
<dbReference type="PANTHER" id="PTHR31459:SF19">
    <property type="entry name" value="DESICCATION-RELATED PROTEIN LEA14-RELATED"/>
    <property type="match status" value="1"/>
</dbReference>
<dbReference type="SMART" id="SM00769">
    <property type="entry name" value="WHy"/>
    <property type="match status" value="1"/>
</dbReference>
<dbReference type="GO" id="GO:0005829">
    <property type="term" value="C:cytosol"/>
    <property type="evidence" value="ECO:0007669"/>
    <property type="project" value="TreeGrafter"/>
</dbReference>
<feature type="domain" description="Water stress and hypersensitive response" evidence="2">
    <location>
        <begin position="80"/>
        <end position="197"/>
    </location>
</feature>